<dbReference type="AlphaFoldDB" id="A0A6J4NY29"/>
<feature type="non-terminal residue" evidence="2">
    <location>
        <position position="1"/>
    </location>
</feature>
<feature type="region of interest" description="Disordered" evidence="1">
    <location>
        <begin position="1"/>
        <end position="41"/>
    </location>
</feature>
<sequence>GSSGARTPGGCPTAARPPAPSRTTPSARRSTACDRPRRPRP</sequence>
<evidence type="ECO:0000256" key="1">
    <source>
        <dbReference type="SAM" id="MobiDB-lite"/>
    </source>
</evidence>
<accession>A0A6J4NY29</accession>
<feature type="compositionally biased region" description="Low complexity" evidence="1">
    <location>
        <begin position="21"/>
        <end position="30"/>
    </location>
</feature>
<feature type="non-terminal residue" evidence="2">
    <location>
        <position position="41"/>
    </location>
</feature>
<feature type="compositionally biased region" description="Basic and acidic residues" evidence="1">
    <location>
        <begin position="31"/>
        <end position="41"/>
    </location>
</feature>
<proteinExistence type="predicted"/>
<dbReference type="EMBL" id="CADCUS010000190">
    <property type="protein sequence ID" value="CAA9398564.1"/>
    <property type="molecule type" value="Genomic_DNA"/>
</dbReference>
<reference evidence="2" key="1">
    <citation type="submission" date="2020-02" db="EMBL/GenBank/DDBJ databases">
        <authorList>
            <person name="Meier V. D."/>
        </authorList>
    </citation>
    <scope>NUCLEOTIDE SEQUENCE</scope>
    <source>
        <strain evidence="2">AVDCRST_MAG66</strain>
    </source>
</reference>
<protein>
    <submittedName>
        <fullName evidence="2">Uncharacterized protein</fullName>
    </submittedName>
</protein>
<organism evidence="2">
    <name type="scientific">uncultured Pseudonocardia sp</name>
    <dbReference type="NCBI Taxonomy" id="211455"/>
    <lineage>
        <taxon>Bacteria</taxon>
        <taxon>Bacillati</taxon>
        <taxon>Actinomycetota</taxon>
        <taxon>Actinomycetes</taxon>
        <taxon>Pseudonocardiales</taxon>
        <taxon>Pseudonocardiaceae</taxon>
        <taxon>Pseudonocardia</taxon>
        <taxon>environmental samples</taxon>
    </lineage>
</organism>
<gene>
    <name evidence="2" type="ORF">AVDCRST_MAG66-1331</name>
</gene>
<name>A0A6J4NY29_9PSEU</name>
<evidence type="ECO:0000313" key="2">
    <source>
        <dbReference type="EMBL" id="CAA9398564.1"/>
    </source>
</evidence>